<evidence type="ECO:0000256" key="1">
    <source>
        <dbReference type="SAM" id="MobiDB-lite"/>
    </source>
</evidence>
<sequence>MANGCSVTTASKKMIVSPASRMFSAERSPPDSRITGADSPVIADSSTEAMPSMISPSDGIVSPAETSTTSSRSSRDEGTDSMLPAAVRRLAIVSDRTLRSAAA</sequence>
<dbReference type="EMBL" id="CSBK01000918">
    <property type="protein sequence ID" value="COY09257.1"/>
    <property type="molecule type" value="Genomic_DNA"/>
</dbReference>
<evidence type="ECO:0000313" key="3">
    <source>
        <dbReference type="Proteomes" id="UP000039021"/>
    </source>
</evidence>
<protein>
    <submittedName>
        <fullName evidence="2">Uncharacterized protein</fullName>
    </submittedName>
</protein>
<evidence type="ECO:0000313" key="2">
    <source>
        <dbReference type="EMBL" id="COY09257.1"/>
    </source>
</evidence>
<dbReference type="Proteomes" id="UP000039021">
    <property type="component" value="Unassembled WGS sequence"/>
</dbReference>
<organism evidence="2 3">
    <name type="scientific">Mycobacterium tuberculosis</name>
    <dbReference type="NCBI Taxonomy" id="1773"/>
    <lineage>
        <taxon>Bacteria</taxon>
        <taxon>Bacillati</taxon>
        <taxon>Actinomycetota</taxon>
        <taxon>Actinomycetes</taxon>
        <taxon>Mycobacteriales</taxon>
        <taxon>Mycobacteriaceae</taxon>
        <taxon>Mycobacterium</taxon>
        <taxon>Mycobacterium tuberculosis complex</taxon>
    </lineage>
</organism>
<gene>
    <name evidence="2" type="ORF">ERS007739_02111</name>
</gene>
<reference evidence="3" key="1">
    <citation type="submission" date="2015-03" db="EMBL/GenBank/DDBJ databases">
        <authorList>
            <consortium name="Pathogen Informatics"/>
        </authorList>
    </citation>
    <scope>NUCLEOTIDE SEQUENCE [LARGE SCALE GENOMIC DNA]</scope>
    <source>
        <strain evidence="3">N09902308</strain>
    </source>
</reference>
<accession>A0A916PBM6</accession>
<comment type="caution">
    <text evidence="2">The sequence shown here is derived from an EMBL/GenBank/DDBJ whole genome shotgun (WGS) entry which is preliminary data.</text>
</comment>
<feature type="region of interest" description="Disordered" evidence="1">
    <location>
        <begin position="16"/>
        <end position="84"/>
    </location>
</feature>
<proteinExistence type="predicted"/>
<dbReference type="AlphaFoldDB" id="A0A916PBM6"/>
<name>A0A916PBM6_MYCTX</name>